<sequence>MHTIAEIENAIVEELRSREPRFKICGSLAQFLLKEIEDATLLFPAAFVAYEQGSYEHRMNGVQDRTMLFNVFVMTRNARGDEAARHGHGDENGVYGLLEAVRVALSGRDCGLRIDPLLPKIERAIDGDRNLSIYGISFETRCRFAL</sequence>
<dbReference type="InterPro" id="IPR038042">
    <property type="entry name" value="Gp37-like"/>
</dbReference>
<dbReference type="EMBL" id="CP000478">
    <property type="protein sequence ID" value="ABK17570.1"/>
    <property type="molecule type" value="Genomic_DNA"/>
</dbReference>
<dbReference type="STRING" id="335543.Sfum_1885"/>
<keyword evidence="2" id="KW-1185">Reference proteome</keyword>
<accession>A0LJG8</accession>
<dbReference type="Pfam" id="PF08873">
    <property type="entry name" value="Phage_Mu_Gp37"/>
    <property type="match status" value="1"/>
</dbReference>
<dbReference type="OrthoDB" id="5453249at2"/>
<gene>
    <name evidence="1" type="ordered locus">Sfum_1885</name>
</gene>
<dbReference type="HOGENOM" id="CLU_1776536_0_0_7"/>
<proteinExistence type="predicted"/>
<dbReference type="RefSeq" id="WP_011698740.1">
    <property type="nucleotide sequence ID" value="NC_008554.1"/>
</dbReference>
<dbReference type="AlphaFoldDB" id="A0LJG8"/>
<reference evidence="1 2" key="1">
    <citation type="submission" date="2006-10" db="EMBL/GenBank/DDBJ databases">
        <title>Complete sequence of Syntrophobacter fumaroxidans MPOB.</title>
        <authorList>
            <consortium name="US DOE Joint Genome Institute"/>
            <person name="Copeland A."/>
            <person name="Lucas S."/>
            <person name="Lapidus A."/>
            <person name="Barry K."/>
            <person name="Detter J.C."/>
            <person name="Glavina del Rio T."/>
            <person name="Hammon N."/>
            <person name="Israni S."/>
            <person name="Pitluck S."/>
            <person name="Goltsman E.G."/>
            <person name="Martinez M."/>
            <person name="Schmutz J."/>
            <person name="Larimer F."/>
            <person name="Land M."/>
            <person name="Hauser L."/>
            <person name="Kyrpides N."/>
            <person name="Kim E."/>
            <person name="Boone D.R."/>
            <person name="Brockman F."/>
            <person name="Culley D."/>
            <person name="Ferry J."/>
            <person name="Gunsalus R."/>
            <person name="McInerney M.J."/>
            <person name="Morrison M."/>
            <person name="Plugge C."/>
            <person name="Rohlin L."/>
            <person name="Scholten J."/>
            <person name="Sieber J."/>
            <person name="Stams A.J.M."/>
            <person name="Worm P."/>
            <person name="Henstra A.M."/>
            <person name="Richardson P."/>
        </authorList>
    </citation>
    <scope>NUCLEOTIDE SEQUENCE [LARGE SCALE GENOMIC DNA]</scope>
    <source>
        <strain evidence="2">DSM 10017 / MPOB</strain>
    </source>
</reference>
<evidence type="ECO:0000313" key="1">
    <source>
        <dbReference type="EMBL" id="ABK17570.1"/>
    </source>
</evidence>
<dbReference type="Proteomes" id="UP000001784">
    <property type="component" value="Chromosome"/>
</dbReference>
<dbReference type="KEGG" id="sfu:Sfum_1885"/>
<dbReference type="Gene3D" id="3.30.2000.10">
    <property type="entry name" value="Phage tail protein-like"/>
    <property type="match status" value="1"/>
</dbReference>
<dbReference type="InterPro" id="IPR014972">
    <property type="entry name" value="Phage_Mu_Gp37"/>
</dbReference>
<protein>
    <submittedName>
        <fullName evidence="1">Uncharacterized protein</fullName>
    </submittedName>
</protein>
<evidence type="ECO:0000313" key="2">
    <source>
        <dbReference type="Proteomes" id="UP000001784"/>
    </source>
</evidence>
<name>A0LJG8_SYNFM</name>
<dbReference type="eggNOG" id="COG5003">
    <property type="taxonomic scope" value="Bacteria"/>
</dbReference>
<dbReference type="InParanoid" id="A0LJG8"/>
<organism evidence="1 2">
    <name type="scientific">Syntrophobacter fumaroxidans (strain DSM 10017 / MPOB)</name>
    <dbReference type="NCBI Taxonomy" id="335543"/>
    <lineage>
        <taxon>Bacteria</taxon>
        <taxon>Pseudomonadati</taxon>
        <taxon>Thermodesulfobacteriota</taxon>
        <taxon>Syntrophobacteria</taxon>
        <taxon>Syntrophobacterales</taxon>
        <taxon>Syntrophobacteraceae</taxon>
        <taxon>Syntrophobacter</taxon>
    </lineage>
</organism>